<keyword evidence="9 11" id="KW-0456">Lyase</keyword>
<comment type="similarity">
    <text evidence="3">In the N-terminal section; belongs to the DHNA family.</text>
</comment>
<dbReference type="PANTHER" id="PTHR43071:SF1">
    <property type="entry name" value="2-AMINO-4-HYDROXY-6-HYDROXYMETHYLDIHYDROPTERIDINE PYROPHOSPHOKINASE"/>
    <property type="match status" value="1"/>
</dbReference>
<dbReference type="InterPro" id="IPR006157">
    <property type="entry name" value="FolB_dom"/>
</dbReference>
<dbReference type="Gene3D" id="3.30.1130.10">
    <property type="match status" value="1"/>
</dbReference>
<evidence type="ECO:0000313" key="12">
    <source>
        <dbReference type="Proteomes" id="UP000559117"/>
    </source>
</evidence>
<evidence type="ECO:0000256" key="7">
    <source>
        <dbReference type="ARBA" id="ARBA00022840"/>
    </source>
</evidence>
<comment type="function">
    <text evidence="9">Catalyzes the conversion of 7,8-dihydroneopterin to 6-hydroxymethyl-7,8-dihydropterin.</text>
</comment>
<dbReference type="Gene3D" id="3.30.70.560">
    <property type="entry name" value="7,8-Dihydro-6-hydroxymethylpterin-pyrophosphokinase HPPK"/>
    <property type="match status" value="1"/>
</dbReference>
<dbReference type="SUPFAM" id="SSF55083">
    <property type="entry name" value="6-hydroxymethyl-7,8-dihydropterin pyrophosphokinase, HPPK"/>
    <property type="match status" value="1"/>
</dbReference>
<keyword evidence="12" id="KW-1185">Reference proteome</keyword>
<dbReference type="InterPro" id="IPR000550">
    <property type="entry name" value="Hppk"/>
</dbReference>
<evidence type="ECO:0000256" key="1">
    <source>
        <dbReference type="ARBA" id="ARBA00000198"/>
    </source>
</evidence>
<dbReference type="GO" id="GO:0003848">
    <property type="term" value="F:2-amino-4-hydroxy-6-hydroxymethyldihydropteridine diphosphokinase activity"/>
    <property type="evidence" value="ECO:0007669"/>
    <property type="project" value="UniProtKB-EC"/>
</dbReference>
<dbReference type="Pfam" id="PF02152">
    <property type="entry name" value="FolB"/>
    <property type="match status" value="1"/>
</dbReference>
<dbReference type="NCBIfam" id="TIGR01498">
    <property type="entry name" value="folK"/>
    <property type="match status" value="1"/>
</dbReference>
<dbReference type="SUPFAM" id="SSF55620">
    <property type="entry name" value="Tetrahydrobiopterin biosynthesis enzymes-like"/>
    <property type="match status" value="1"/>
</dbReference>
<dbReference type="EMBL" id="JACHFH010000042">
    <property type="protein sequence ID" value="MBB5337323.1"/>
    <property type="molecule type" value="Genomic_DNA"/>
</dbReference>
<accession>A0A840UWR9</accession>
<name>A0A840UWR9_9FIRM</name>
<comment type="pathway">
    <text evidence="9">Cofactor biosynthesis; tetrahydrofolate biosynthesis; 2-amino-4-hydroxy-6-hydroxymethyl-7,8-dihydropteridine diphosphate from 7,8-dihydroneopterin triphosphate: step 3/4.</text>
</comment>
<dbReference type="GO" id="GO:0046654">
    <property type="term" value="P:tetrahydrofolate biosynthetic process"/>
    <property type="evidence" value="ECO:0007669"/>
    <property type="project" value="UniProtKB-UniRule"/>
</dbReference>
<gene>
    <name evidence="11" type="ORF">HNR32_002484</name>
</gene>
<dbReference type="GO" id="GO:0005524">
    <property type="term" value="F:ATP binding"/>
    <property type="evidence" value="ECO:0007669"/>
    <property type="project" value="UniProtKB-KW"/>
</dbReference>
<dbReference type="AlphaFoldDB" id="A0A840UWR9"/>
<evidence type="ECO:0000256" key="5">
    <source>
        <dbReference type="ARBA" id="ARBA00022741"/>
    </source>
</evidence>
<reference evidence="11 12" key="1">
    <citation type="submission" date="2020-08" db="EMBL/GenBank/DDBJ databases">
        <title>Genomic Encyclopedia of Type Strains, Phase IV (KMG-IV): sequencing the most valuable type-strain genomes for metagenomic binning, comparative biology and taxonomic classification.</title>
        <authorList>
            <person name="Goeker M."/>
        </authorList>
    </citation>
    <scope>NUCLEOTIDE SEQUENCE [LARGE SCALE GENOMIC DNA]</scope>
    <source>
        <strain evidence="11 12">DSM 24661</strain>
    </source>
</reference>
<dbReference type="UniPathway" id="UPA00077">
    <property type="reaction ID" value="UER00154"/>
</dbReference>
<dbReference type="PROSITE" id="PS00794">
    <property type="entry name" value="HPPK"/>
    <property type="match status" value="1"/>
</dbReference>
<sequence>MDIISIKDLVVYAFHGALPEENKLGQNFIISAKLFTNTRPAGRTDSLDKTINYAEVCHFINDFTRKHTVKLLETAAEQLAAQLLLNFSLIKKISLTIKKPSAPVGLPLKHTAVTITRCWHEVFISFGSNIDDKKKYINDGIRALNNIPQIKNIVVSDLYDSSPYGEVAQDNFINGVLKLSTLLSPHELLDILHAVEKAAGRKRTIHWGPRTLDLDILFYDEKIIIDEELIVPHPDMLNRDFVMVPLQQIAPYKIHPLTGKTITQLVEEIPSTNIHILNKE</sequence>
<evidence type="ECO:0000256" key="8">
    <source>
        <dbReference type="ARBA" id="ARBA00022909"/>
    </source>
</evidence>
<keyword evidence="5" id="KW-0547">Nucleotide-binding</keyword>
<dbReference type="NCBIfam" id="TIGR00526">
    <property type="entry name" value="folB_dom"/>
    <property type="match status" value="1"/>
</dbReference>
<dbReference type="GO" id="GO:0046656">
    <property type="term" value="P:folic acid biosynthetic process"/>
    <property type="evidence" value="ECO:0007669"/>
    <property type="project" value="UniProtKB-UniRule"/>
</dbReference>
<proteinExistence type="inferred from homology"/>
<feature type="domain" description="7,8-dihydro-6-hydroxymethylpterin-pyrophosphokinase" evidence="10">
    <location>
        <begin position="206"/>
        <end position="217"/>
    </location>
</feature>
<dbReference type="InterPro" id="IPR043133">
    <property type="entry name" value="GTP-CH-I_C/QueF"/>
</dbReference>
<dbReference type="RefSeq" id="WP_183863056.1">
    <property type="nucleotide sequence ID" value="NZ_JACHFH010000042.1"/>
</dbReference>
<evidence type="ECO:0000256" key="6">
    <source>
        <dbReference type="ARBA" id="ARBA00022777"/>
    </source>
</evidence>
<dbReference type="InterPro" id="IPR035907">
    <property type="entry name" value="Hppk_sf"/>
</dbReference>
<comment type="caution">
    <text evidence="11">The sequence shown here is derived from an EMBL/GenBank/DDBJ whole genome shotgun (WGS) entry which is preliminary data.</text>
</comment>
<dbReference type="CDD" id="cd00483">
    <property type="entry name" value="HPPK"/>
    <property type="match status" value="1"/>
</dbReference>
<dbReference type="EC" id="2.7.6.3" evidence="9"/>
<organism evidence="11 12">
    <name type="scientific">Pectinatus brassicae</name>
    <dbReference type="NCBI Taxonomy" id="862415"/>
    <lineage>
        <taxon>Bacteria</taxon>
        <taxon>Bacillati</taxon>
        <taxon>Bacillota</taxon>
        <taxon>Negativicutes</taxon>
        <taxon>Selenomonadales</taxon>
        <taxon>Selenomonadaceae</taxon>
        <taxon>Pectinatus</taxon>
    </lineage>
</organism>
<dbReference type="Proteomes" id="UP000559117">
    <property type="component" value="Unassembled WGS sequence"/>
</dbReference>
<dbReference type="SMART" id="SM00905">
    <property type="entry name" value="FolB"/>
    <property type="match status" value="1"/>
</dbReference>
<dbReference type="Pfam" id="PF01288">
    <property type="entry name" value="HPPK"/>
    <property type="match status" value="1"/>
</dbReference>
<dbReference type="CDD" id="cd00534">
    <property type="entry name" value="DHNA_DHNTPE"/>
    <property type="match status" value="1"/>
</dbReference>
<dbReference type="InterPro" id="IPR006156">
    <property type="entry name" value="Dihydroneopterin_aldolase"/>
</dbReference>
<evidence type="ECO:0000313" key="11">
    <source>
        <dbReference type="EMBL" id="MBB5337323.1"/>
    </source>
</evidence>
<dbReference type="PANTHER" id="PTHR43071">
    <property type="entry name" value="2-AMINO-4-HYDROXY-6-HYDROXYMETHYLDIHYDROPTERIDINE PYROPHOSPHOKINASE"/>
    <property type="match status" value="1"/>
</dbReference>
<dbReference type="NCBIfam" id="TIGR00525">
    <property type="entry name" value="folB"/>
    <property type="match status" value="1"/>
</dbReference>
<keyword evidence="4 11" id="KW-0808">Transferase</keyword>
<dbReference type="GO" id="GO:0016301">
    <property type="term" value="F:kinase activity"/>
    <property type="evidence" value="ECO:0007669"/>
    <property type="project" value="UniProtKB-KW"/>
</dbReference>
<comment type="catalytic activity">
    <reaction evidence="1">
        <text>6-hydroxymethyl-7,8-dihydropterin + ATP = (7,8-dihydropterin-6-yl)methyl diphosphate + AMP + H(+)</text>
        <dbReference type="Rhea" id="RHEA:11412"/>
        <dbReference type="ChEBI" id="CHEBI:15378"/>
        <dbReference type="ChEBI" id="CHEBI:30616"/>
        <dbReference type="ChEBI" id="CHEBI:44841"/>
        <dbReference type="ChEBI" id="CHEBI:72950"/>
        <dbReference type="ChEBI" id="CHEBI:456215"/>
        <dbReference type="EC" id="2.7.6.3"/>
    </reaction>
</comment>
<evidence type="ECO:0000256" key="4">
    <source>
        <dbReference type="ARBA" id="ARBA00022679"/>
    </source>
</evidence>
<dbReference type="EC" id="4.1.2.25" evidence="9"/>
<keyword evidence="7" id="KW-0067">ATP-binding</keyword>
<evidence type="ECO:0000256" key="9">
    <source>
        <dbReference type="RuleBase" id="RU362079"/>
    </source>
</evidence>
<comment type="pathway">
    <text evidence="2">Cofactor biosynthesis; tetrahydrofolate biosynthesis; 2-amino-4-hydroxy-6-hydroxymethyl-7,8-dihydropteridine diphosphate from 7,8-dihydroneopterin triphosphate: step 4/4.</text>
</comment>
<evidence type="ECO:0000259" key="10">
    <source>
        <dbReference type="PROSITE" id="PS00794"/>
    </source>
</evidence>
<dbReference type="GO" id="GO:0004150">
    <property type="term" value="F:dihydroneopterin aldolase activity"/>
    <property type="evidence" value="ECO:0007669"/>
    <property type="project" value="UniProtKB-UniRule"/>
</dbReference>
<protein>
    <recommendedName>
        <fullName evidence="9">Bifunctional folate synthesis protein</fullName>
    </recommendedName>
    <domain>
        <recommendedName>
            <fullName evidence="9">Dihydroneopterin aldolase</fullName>
            <shortName evidence="9">DHNA</shortName>
            <ecNumber evidence="9">4.1.2.25</ecNumber>
        </recommendedName>
        <alternativeName>
            <fullName evidence="9">7,8-dihydroneopterin aldolase</fullName>
        </alternativeName>
    </domain>
    <domain>
        <recommendedName>
            <fullName evidence="9">2-amino-4-hydroxy-6-hydroxymethyldihydropteridine pyrophosphokinase</fullName>
            <ecNumber evidence="9">2.7.6.3</ecNumber>
        </recommendedName>
        <alternativeName>
            <fullName evidence="9">6-hydroxymethyl-7,8-dihydropterin pyrophosphokinase</fullName>
            <shortName evidence="9">PPPK</shortName>
        </alternativeName>
        <alternativeName>
            <fullName evidence="9">7,8-dihydro-6-hydroxymethylpterin pyrophosphokinase</fullName>
            <shortName evidence="9">HPPK</shortName>
        </alternativeName>
    </domain>
</protein>
<evidence type="ECO:0000256" key="2">
    <source>
        <dbReference type="ARBA" id="ARBA00005051"/>
    </source>
</evidence>
<evidence type="ECO:0000256" key="3">
    <source>
        <dbReference type="ARBA" id="ARBA00009640"/>
    </source>
</evidence>
<keyword evidence="6 11" id="KW-0418">Kinase</keyword>
<comment type="similarity">
    <text evidence="9">Belongs to the DHNA family.</text>
</comment>
<keyword evidence="8 9" id="KW-0289">Folate biosynthesis</keyword>
<comment type="catalytic activity">
    <reaction evidence="9">
        <text>7,8-dihydroneopterin = 6-hydroxymethyl-7,8-dihydropterin + glycolaldehyde</text>
        <dbReference type="Rhea" id="RHEA:10540"/>
        <dbReference type="ChEBI" id="CHEBI:17001"/>
        <dbReference type="ChEBI" id="CHEBI:17071"/>
        <dbReference type="ChEBI" id="CHEBI:44841"/>
        <dbReference type="EC" id="4.1.2.25"/>
    </reaction>
</comment>